<dbReference type="Gene3D" id="4.10.240.10">
    <property type="entry name" value="Zn(2)-C6 fungal-type DNA-binding domain"/>
    <property type="match status" value="1"/>
</dbReference>
<dbReference type="SUPFAM" id="SSF57701">
    <property type="entry name" value="Zn2/Cys6 DNA-binding domain"/>
    <property type="match status" value="1"/>
</dbReference>
<evidence type="ECO:0000256" key="6">
    <source>
        <dbReference type="ARBA" id="ARBA00023163"/>
    </source>
</evidence>
<evidence type="ECO:0000256" key="4">
    <source>
        <dbReference type="ARBA" id="ARBA00023015"/>
    </source>
</evidence>
<evidence type="ECO:0000313" key="10">
    <source>
        <dbReference type="Proteomes" id="UP000274822"/>
    </source>
</evidence>
<dbReference type="PROSITE" id="PS00463">
    <property type="entry name" value="ZN2_CY6_FUNGAL_1"/>
    <property type="match status" value="1"/>
</dbReference>
<evidence type="ECO:0000256" key="3">
    <source>
        <dbReference type="ARBA" id="ARBA00022833"/>
    </source>
</evidence>
<dbReference type="Proteomes" id="UP000274822">
    <property type="component" value="Unassembled WGS sequence"/>
</dbReference>
<keyword evidence="2" id="KW-0479">Metal-binding</keyword>
<evidence type="ECO:0000256" key="2">
    <source>
        <dbReference type="ARBA" id="ARBA00022723"/>
    </source>
</evidence>
<proteinExistence type="predicted"/>
<dbReference type="GO" id="GO:0000981">
    <property type="term" value="F:DNA-binding transcription factor activity, RNA polymerase II-specific"/>
    <property type="evidence" value="ECO:0007669"/>
    <property type="project" value="InterPro"/>
</dbReference>
<feature type="domain" description="Zn(2)-C6 fungal-type" evidence="8">
    <location>
        <begin position="48"/>
        <end position="77"/>
    </location>
</feature>
<keyword evidence="3" id="KW-0862">Zinc</keyword>
<keyword evidence="6" id="KW-0804">Transcription</keyword>
<dbReference type="PANTHER" id="PTHR31313">
    <property type="entry name" value="TY1 ENHANCER ACTIVATOR"/>
    <property type="match status" value="1"/>
</dbReference>
<keyword evidence="4" id="KW-0805">Transcription regulation</keyword>
<dbReference type="EMBL" id="RBNJ01004085">
    <property type="protein sequence ID" value="RUS30269.1"/>
    <property type="molecule type" value="Genomic_DNA"/>
</dbReference>
<gene>
    <name evidence="9" type="ORF">BC938DRAFT_479632</name>
</gene>
<organism evidence="9 10">
    <name type="scientific">Jimgerdemannia flammicorona</name>
    <dbReference type="NCBI Taxonomy" id="994334"/>
    <lineage>
        <taxon>Eukaryota</taxon>
        <taxon>Fungi</taxon>
        <taxon>Fungi incertae sedis</taxon>
        <taxon>Mucoromycota</taxon>
        <taxon>Mucoromycotina</taxon>
        <taxon>Endogonomycetes</taxon>
        <taxon>Endogonales</taxon>
        <taxon>Endogonaceae</taxon>
        <taxon>Jimgerdemannia</taxon>
    </lineage>
</organism>
<keyword evidence="5" id="KW-0238">DNA-binding</keyword>
<dbReference type="InterPro" id="IPR036864">
    <property type="entry name" value="Zn2-C6_fun-type_DNA-bd_sf"/>
</dbReference>
<comment type="caution">
    <text evidence="9">The sequence shown here is derived from an EMBL/GenBank/DDBJ whole genome shotgun (WGS) entry which is preliminary data.</text>
</comment>
<name>A0A433QKF9_9FUNG</name>
<keyword evidence="7" id="KW-0539">Nucleus</keyword>
<dbReference type="PANTHER" id="PTHR31313:SF81">
    <property type="entry name" value="TY1 ENHANCER ACTIVATOR"/>
    <property type="match status" value="1"/>
</dbReference>
<accession>A0A433QKF9</accession>
<evidence type="ECO:0000256" key="1">
    <source>
        <dbReference type="ARBA" id="ARBA00004123"/>
    </source>
</evidence>
<dbReference type="InterPro" id="IPR051615">
    <property type="entry name" value="Transcr_Regulatory_Elem"/>
</dbReference>
<reference evidence="9 10" key="1">
    <citation type="journal article" date="2018" name="New Phytol.">
        <title>Phylogenomics of Endogonaceae and evolution of mycorrhizas within Mucoromycota.</title>
        <authorList>
            <person name="Chang Y."/>
            <person name="Desiro A."/>
            <person name="Na H."/>
            <person name="Sandor L."/>
            <person name="Lipzen A."/>
            <person name="Clum A."/>
            <person name="Barry K."/>
            <person name="Grigoriev I.V."/>
            <person name="Martin F.M."/>
            <person name="Stajich J.E."/>
            <person name="Smith M.E."/>
            <person name="Bonito G."/>
            <person name="Spatafora J.W."/>
        </authorList>
    </citation>
    <scope>NUCLEOTIDE SEQUENCE [LARGE SCALE GENOMIC DNA]</scope>
    <source>
        <strain evidence="9 10">AD002</strain>
    </source>
</reference>
<evidence type="ECO:0000256" key="5">
    <source>
        <dbReference type="ARBA" id="ARBA00023125"/>
    </source>
</evidence>
<dbReference type="AlphaFoldDB" id="A0A433QKF9"/>
<evidence type="ECO:0000256" key="7">
    <source>
        <dbReference type="ARBA" id="ARBA00023242"/>
    </source>
</evidence>
<comment type="subcellular location">
    <subcellularLocation>
        <location evidence="1">Nucleus</location>
    </subcellularLocation>
</comment>
<dbReference type="Pfam" id="PF00172">
    <property type="entry name" value="Zn_clus"/>
    <property type="match status" value="1"/>
</dbReference>
<dbReference type="GO" id="GO:0003677">
    <property type="term" value="F:DNA binding"/>
    <property type="evidence" value="ECO:0007669"/>
    <property type="project" value="UniProtKB-KW"/>
</dbReference>
<dbReference type="CDD" id="cd00067">
    <property type="entry name" value="GAL4"/>
    <property type="match status" value="1"/>
</dbReference>
<sequence length="147" mass="17248">MSLIIQGANFHVDPHYKHTIRVSLLVMSDNYKRYQNVWDPMKTRTREACTRCRHKRAKCDGQRPCCRCRRVHAECIYRQTTSTAFKEQEVLRFVPTLNKPGFEVVQLDSAEDNSTQFQTTYQTKSDFHLGNPENFSNESKKCNVKLI</sequence>
<keyword evidence="10" id="KW-1185">Reference proteome</keyword>
<evidence type="ECO:0000313" key="9">
    <source>
        <dbReference type="EMBL" id="RUS30269.1"/>
    </source>
</evidence>
<dbReference type="GO" id="GO:0008270">
    <property type="term" value="F:zinc ion binding"/>
    <property type="evidence" value="ECO:0007669"/>
    <property type="project" value="InterPro"/>
</dbReference>
<dbReference type="GO" id="GO:0005634">
    <property type="term" value="C:nucleus"/>
    <property type="evidence" value="ECO:0007669"/>
    <property type="project" value="UniProtKB-SubCell"/>
</dbReference>
<dbReference type="PROSITE" id="PS50048">
    <property type="entry name" value="ZN2_CY6_FUNGAL_2"/>
    <property type="match status" value="1"/>
</dbReference>
<protein>
    <recommendedName>
        <fullName evidence="8">Zn(2)-C6 fungal-type domain-containing protein</fullName>
    </recommendedName>
</protein>
<evidence type="ECO:0000259" key="8">
    <source>
        <dbReference type="PROSITE" id="PS50048"/>
    </source>
</evidence>
<dbReference type="InterPro" id="IPR001138">
    <property type="entry name" value="Zn2Cys6_DnaBD"/>
</dbReference>